<dbReference type="GO" id="GO:0003676">
    <property type="term" value="F:nucleic acid binding"/>
    <property type="evidence" value="ECO:0007669"/>
    <property type="project" value="InterPro"/>
</dbReference>
<evidence type="ECO:0000313" key="3">
    <source>
        <dbReference type="EMBL" id="WLF45040.1"/>
    </source>
</evidence>
<dbReference type="Proteomes" id="UP001066327">
    <property type="component" value="Unassembled WGS sequence"/>
</dbReference>
<dbReference type="EMBL" id="CP130953">
    <property type="protein sequence ID" value="WLF45040.1"/>
    <property type="molecule type" value="Genomic_DNA"/>
</dbReference>
<evidence type="ECO:0000313" key="4">
    <source>
        <dbReference type="Proteomes" id="UP001066327"/>
    </source>
</evidence>
<evidence type="ECO:0000313" key="2">
    <source>
        <dbReference type="EMBL" id="MCZ4586472.1"/>
    </source>
</evidence>
<keyword evidence="3" id="KW-0378">Hydrolase</keyword>
<dbReference type="Proteomes" id="UP001231166">
    <property type="component" value="Chromosome"/>
</dbReference>
<name>A0AAX3Y8J9_RHOOP</name>
<gene>
    <name evidence="2" type="ORF">O4328_22785</name>
    <name evidence="3" type="ORF">Q5707_24435</name>
</gene>
<dbReference type="Pfam" id="PF01844">
    <property type="entry name" value="HNH"/>
    <property type="match status" value="1"/>
</dbReference>
<keyword evidence="3" id="KW-0255">Endonuclease</keyword>
<proteinExistence type="predicted"/>
<dbReference type="GO" id="GO:0004519">
    <property type="term" value="F:endonuclease activity"/>
    <property type="evidence" value="ECO:0007669"/>
    <property type="project" value="UniProtKB-KW"/>
</dbReference>
<dbReference type="RefSeq" id="WP_269591655.1">
    <property type="nucleotide sequence ID" value="NZ_CP130953.1"/>
</dbReference>
<dbReference type="GO" id="GO:0008270">
    <property type="term" value="F:zinc ion binding"/>
    <property type="evidence" value="ECO:0007669"/>
    <property type="project" value="InterPro"/>
</dbReference>
<reference evidence="2" key="1">
    <citation type="submission" date="2022-12" db="EMBL/GenBank/DDBJ databases">
        <authorList>
            <person name="Krivoruchko A.V."/>
            <person name="Elkin A."/>
        </authorList>
    </citation>
    <scope>NUCLEOTIDE SEQUENCE</scope>
    <source>
        <strain evidence="2">IEGM 249</strain>
    </source>
</reference>
<organism evidence="3 5">
    <name type="scientific">Rhodococcus opacus</name>
    <name type="common">Nocardia opaca</name>
    <dbReference type="NCBI Taxonomy" id="37919"/>
    <lineage>
        <taxon>Bacteria</taxon>
        <taxon>Bacillati</taxon>
        <taxon>Actinomycetota</taxon>
        <taxon>Actinomycetes</taxon>
        <taxon>Mycobacteriales</taxon>
        <taxon>Nocardiaceae</taxon>
        <taxon>Rhodococcus</taxon>
    </lineage>
</organism>
<accession>A0AAX3Y8J9</accession>
<feature type="domain" description="HNH" evidence="1">
    <location>
        <begin position="33"/>
        <end position="86"/>
    </location>
</feature>
<dbReference type="EMBL" id="JAPWIS010000012">
    <property type="protein sequence ID" value="MCZ4586472.1"/>
    <property type="molecule type" value="Genomic_DNA"/>
</dbReference>
<sequence length="195" mass="22277">MATDKRSRGYRWQQLCKRLEAEYAMRHGGIIQCHLCGLAIDRNAAKGEPSALTWDHIEPRSQRPDLELVPDNIRPADALCNSMRRDRPLAEIIGTDELRVLWHRQRNINVQRQKLRKDREAATGTPAPVATGRYVVGTDYPPFSPMTGIRRPDTSKVRPYYNPTFAPWGDEPPYDEWTGLRRPGVEWPIGSGDFG</sequence>
<dbReference type="InterPro" id="IPR002711">
    <property type="entry name" value="HNH"/>
</dbReference>
<dbReference type="Gene3D" id="1.10.30.50">
    <property type="match status" value="1"/>
</dbReference>
<reference evidence="3" key="2">
    <citation type="submission" date="2023-07" db="EMBL/GenBank/DDBJ databases">
        <title>Genomic analysis of Rhodococcus opacus VOC-14 with glycol ethers degradation activity.</title>
        <authorList>
            <person name="Narkevich D.A."/>
            <person name="Hlushen A.M."/>
            <person name="Akhremchuk A.E."/>
            <person name="Sikolenko M.A."/>
            <person name="Valentovich L.N."/>
        </authorList>
    </citation>
    <scope>NUCLEOTIDE SEQUENCE</scope>
    <source>
        <strain evidence="3">VOC-14</strain>
    </source>
</reference>
<evidence type="ECO:0000259" key="1">
    <source>
        <dbReference type="Pfam" id="PF01844"/>
    </source>
</evidence>
<keyword evidence="3" id="KW-0540">Nuclease</keyword>
<keyword evidence="4" id="KW-1185">Reference proteome</keyword>
<evidence type="ECO:0000313" key="5">
    <source>
        <dbReference type="Proteomes" id="UP001231166"/>
    </source>
</evidence>
<dbReference type="AlphaFoldDB" id="A0AAX3Y8J9"/>
<protein>
    <submittedName>
        <fullName evidence="3">HNH endonuclease</fullName>
    </submittedName>
</protein>